<dbReference type="PANTHER" id="PTHR23354">
    <property type="entry name" value="NUCLEOLAR PROTEIN 7/ESTROGEN RECEPTOR COACTIVATOR-RELATED"/>
    <property type="match status" value="1"/>
</dbReference>
<evidence type="ECO:0000313" key="2">
    <source>
        <dbReference type="EMBL" id="CAD8167798.1"/>
    </source>
</evidence>
<protein>
    <recommendedName>
        <fullName evidence="1">TLDc domain-containing protein</fullName>
    </recommendedName>
</protein>
<dbReference type="OMA" id="INWNTNE"/>
<organism evidence="2 3">
    <name type="scientific">Paramecium octaurelia</name>
    <dbReference type="NCBI Taxonomy" id="43137"/>
    <lineage>
        <taxon>Eukaryota</taxon>
        <taxon>Sar</taxon>
        <taxon>Alveolata</taxon>
        <taxon>Ciliophora</taxon>
        <taxon>Intramacronucleata</taxon>
        <taxon>Oligohymenophorea</taxon>
        <taxon>Peniculida</taxon>
        <taxon>Parameciidae</taxon>
        <taxon>Paramecium</taxon>
    </lineage>
</organism>
<name>A0A8S1UR76_PAROT</name>
<dbReference type="InterPro" id="IPR006571">
    <property type="entry name" value="TLDc_dom"/>
</dbReference>
<accession>A0A8S1UR76</accession>
<dbReference type="OrthoDB" id="10001977at2759"/>
<proteinExistence type="predicted"/>
<dbReference type="AlphaFoldDB" id="A0A8S1UR76"/>
<gene>
    <name evidence="2" type="ORF">POCTA_138.1.T0500281</name>
</gene>
<dbReference type="EMBL" id="CAJJDP010000050">
    <property type="protein sequence ID" value="CAD8167798.1"/>
    <property type="molecule type" value="Genomic_DNA"/>
</dbReference>
<sequence length="209" mass="24813">MNQEKTQKLIKYSVLIYQGQRDGLNCNQFWNNVDGKGNLLMVFRSKSNHIFQAYSPCVWKLCDHGTYGEDITISLFVISQTHNFIYPLKQEYKSYAIHCNKNWGPIFGCDFDLLINGDFTTGFSIFGRAYEFDQYKYGKDDPYLYGQNSQEINECEIYELQFVLIDIFMKKNSQKPIFEFRMLNKKKLNLKIIFKMNLLVRETLYFLFS</sequence>
<dbReference type="Pfam" id="PF07534">
    <property type="entry name" value="TLD"/>
    <property type="match status" value="1"/>
</dbReference>
<evidence type="ECO:0000313" key="3">
    <source>
        <dbReference type="Proteomes" id="UP000683925"/>
    </source>
</evidence>
<feature type="domain" description="TLDc" evidence="1">
    <location>
        <begin position="1"/>
        <end position="161"/>
    </location>
</feature>
<dbReference type="PROSITE" id="PS51886">
    <property type="entry name" value="TLDC"/>
    <property type="match status" value="1"/>
</dbReference>
<evidence type="ECO:0000259" key="1">
    <source>
        <dbReference type="PROSITE" id="PS51886"/>
    </source>
</evidence>
<dbReference type="PANTHER" id="PTHR23354:SF122">
    <property type="entry name" value="GTPASE-ACTIVATING PROTEIN SKYWALKER"/>
    <property type="match status" value="1"/>
</dbReference>
<comment type="caution">
    <text evidence="2">The sequence shown here is derived from an EMBL/GenBank/DDBJ whole genome shotgun (WGS) entry which is preliminary data.</text>
</comment>
<reference evidence="2" key="1">
    <citation type="submission" date="2021-01" db="EMBL/GenBank/DDBJ databases">
        <authorList>
            <consortium name="Genoscope - CEA"/>
            <person name="William W."/>
        </authorList>
    </citation>
    <scope>NUCLEOTIDE SEQUENCE</scope>
</reference>
<dbReference type="Proteomes" id="UP000683925">
    <property type="component" value="Unassembled WGS sequence"/>
</dbReference>
<keyword evidence="3" id="KW-1185">Reference proteome</keyword>